<keyword evidence="2" id="KW-0012">Acyltransferase</keyword>
<name>A0ABT7NQ06_9SPHI</name>
<sequence length="144" mass="16810">MRGVIERYESQDYRVLVDIWESAVKATHHFLKEEDFLFFKDAIPNEYLPHLEVYVFKDESILGFMAVNEQHLEMLFVDDAFRGRGIGKQLLNYAIEELGVKSVDVNEQNEQAVVFYQRQGFKVSSRTEQDSLGKDYPVLLLVID</sequence>
<gene>
    <name evidence="4" type="ORF">HX018_13905</name>
</gene>
<proteinExistence type="predicted"/>
<keyword evidence="1" id="KW-0808">Transferase</keyword>
<evidence type="ECO:0000256" key="1">
    <source>
        <dbReference type="ARBA" id="ARBA00022679"/>
    </source>
</evidence>
<accession>A0ABT7NQ06</accession>
<evidence type="ECO:0000259" key="3">
    <source>
        <dbReference type="PROSITE" id="PS51186"/>
    </source>
</evidence>
<dbReference type="PANTHER" id="PTHR43800:SF1">
    <property type="entry name" value="PEPTIDYL-LYSINE N-ACETYLTRANSFERASE YJAB"/>
    <property type="match status" value="1"/>
</dbReference>
<dbReference type="Gene3D" id="3.40.630.30">
    <property type="match status" value="1"/>
</dbReference>
<feature type="domain" description="N-acetyltransferase" evidence="3">
    <location>
        <begin position="3"/>
        <end position="143"/>
    </location>
</feature>
<dbReference type="PROSITE" id="PS51186">
    <property type="entry name" value="GNAT"/>
    <property type="match status" value="1"/>
</dbReference>
<protein>
    <submittedName>
        <fullName evidence="4">GNAT family N-acetyltransferase</fullName>
    </submittedName>
</protein>
<dbReference type="InterPro" id="IPR016181">
    <property type="entry name" value="Acyl_CoA_acyltransferase"/>
</dbReference>
<dbReference type="InterPro" id="IPR000182">
    <property type="entry name" value="GNAT_dom"/>
</dbReference>
<dbReference type="CDD" id="cd04301">
    <property type="entry name" value="NAT_SF"/>
    <property type="match status" value="1"/>
</dbReference>
<evidence type="ECO:0000313" key="4">
    <source>
        <dbReference type="EMBL" id="MDM1049332.1"/>
    </source>
</evidence>
<keyword evidence="5" id="KW-1185">Reference proteome</keyword>
<reference evidence="4" key="1">
    <citation type="submission" date="2020-06" db="EMBL/GenBank/DDBJ databases">
        <authorList>
            <person name="Dong N."/>
        </authorList>
    </citation>
    <scope>NUCLEOTIDE SEQUENCE</scope>
    <source>
        <strain evidence="4">R1692</strain>
    </source>
</reference>
<evidence type="ECO:0000313" key="5">
    <source>
        <dbReference type="Proteomes" id="UP001170954"/>
    </source>
</evidence>
<comment type="caution">
    <text evidence="4">The sequence shown here is derived from an EMBL/GenBank/DDBJ whole genome shotgun (WGS) entry which is preliminary data.</text>
</comment>
<dbReference type="EMBL" id="JACAGK010000043">
    <property type="protein sequence ID" value="MDM1049332.1"/>
    <property type="molecule type" value="Genomic_DNA"/>
</dbReference>
<dbReference type="PANTHER" id="PTHR43800">
    <property type="entry name" value="PEPTIDYL-LYSINE N-ACETYLTRANSFERASE YJAB"/>
    <property type="match status" value="1"/>
</dbReference>
<dbReference type="SUPFAM" id="SSF55729">
    <property type="entry name" value="Acyl-CoA N-acyltransferases (Nat)"/>
    <property type="match status" value="1"/>
</dbReference>
<evidence type="ECO:0000256" key="2">
    <source>
        <dbReference type="ARBA" id="ARBA00023315"/>
    </source>
</evidence>
<organism evidence="4 5">
    <name type="scientific">Sphingobacterium hotanense</name>
    <dbReference type="NCBI Taxonomy" id="649196"/>
    <lineage>
        <taxon>Bacteria</taxon>
        <taxon>Pseudomonadati</taxon>
        <taxon>Bacteroidota</taxon>
        <taxon>Sphingobacteriia</taxon>
        <taxon>Sphingobacteriales</taxon>
        <taxon>Sphingobacteriaceae</taxon>
        <taxon>Sphingobacterium</taxon>
    </lineage>
</organism>
<reference evidence="4" key="2">
    <citation type="journal article" date="2022" name="Sci. Total Environ.">
        <title>Prevalence, transmission, and molecular epidemiology of tet(X)-positive bacteria among humans, animals, and environmental niches in China: An epidemiological, and genomic-based study.</title>
        <authorList>
            <person name="Dong N."/>
            <person name="Zeng Y."/>
            <person name="Cai C."/>
            <person name="Sun C."/>
            <person name="Lu J."/>
            <person name="Liu C."/>
            <person name="Zhou H."/>
            <person name="Sun Q."/>
            <person name="Shu L."/>
            <person name="Wang H."/>
            <person name="Wang Y."/>
            <person name="Wang S."/>
            <person name="Wu C."/>
            <person name="Chan E.W."/>
            <person name="Chen G."/>
            <person name="Shen Z."/>
            <person name="Chen S."/>
            <person name="Zhang R."/>
        </authorList>
    </citation>
    <scope>NUCLEOTIDE SEQUENCE</scope>
    <source>
        <strain evidence="4">R1692</strain>
    </source>
</reference>
<dbReference type="Pfam" id="PF13673">
    <property type="entry name" value="Acetyltransf_10"/>
    <property type="match status" value="1"/>
</dbReference>
<dbReference type="Proteomes" id="UP001170954">
    <property type="component" value="Unassembled WGS sequence"/>
</dbReference>